<sequence>MSNAKTEVLPTVSPRRPAPTRRSILHAASASIGQPAAVPAQPERSPFAGWRGRAQTEPLPVFPRVSTPAKPTRGRVARRTAPTGTKGLRRQSRLSRHLRAALAGLLIAAAILIPMQLFAAHGISSARQAALAARPDRASHTQPEQSSPEASPATTLSGQSTHAEQGAPSALSGQSPAQPEWVTEHTGAAYDRTNPAASPLTLPRCTTSPDTPLPCLATISPSQTRAVVLEEDTSLTALVRR</sequence>
<evidence type="ECO:0000313" key="3">
    <source>
        <dbReference type="EMBL" id="DAD69287.1"/>
    </source>
</evidence>
<keyword evidence="2" id="KW-0472">Membrane</keyword>
<feature type="region of interest" description="Disordered" evidence="1">
    <location>
        <begin position="131"/>
        <end position="211"/>
    </location>
</feature>
<keyword evidence="2" id="KW-1133">Transmembrane helix</keyword>
<evidence type="ECO:0000256" key="2">
    <source>
        <dbReference type="SAM" id="Phobius"/>
    </source>
</evidence>
<protein>
    <submittedName>
        <fullName evidence="3">Uncharacterized protein</fullName>
    </submittedName>
</protein>
<keyword evidence="2" id="KW-0812">Transmembrane</keyword>
<feature type="transmembrane region" description="Helical" evidence="2">
    <location>
        <begin position="98"/>
        <end position="119"/>
    </location>
</feature>
<dbReference type="EMBL" id="BK014717">
    <property type="protein sequence ID" value="DAD69287.1"/>
    <property type="molecule type" value="Genomic_DNA"/>
</dbReference>
<reference evidence="3" key="1">
    <citation type="journal article" date="2021" name="Proc. Natl. Acad. Sci. U.S.A.">
        <title>A Catalog of Tens of Thousands of Viruses from Human Metagenomes Reveals Hidden Associations with Chronic Diseases.</title>
        <authorList>
            <person name="Tisza M.J."/>
            <person name="Buck C.B."/>
        </authorList>
    </citation>
    <scope>NUCLEOTIDE SEQUENCE</scope>
    <source>
        <strain evidence="3">Cte0t5</strain>
    </source>
</reference>
<feature type="compositionally biased region" description="Polar residues" evidence="1">
    <location>
        <begin position="140"/>
        <end position="163"/>
    </location>
</feature>
<accession>A0A8S5LHB2</accession>
<name>A0A8S5LHB2_9CAUD</name>
<feature type="region of interest" description="Disordered" evidence="1">
    <location>
        <begin position="1"/>
        <end position="21"/>
    </location>
</feature>
<feature type="region of interest" description="Disordered" evidence="1">
    <location>
        <begin position="60"/>
        <end position="93"/>
    </location>
</feature>
<proteinExistence type="predicted"/>
<evidence type="ECO:0000256" key="1">
    <source>
        <dbReference type="SAM" id="MobiDB-lite"/>
    </source>
</evidence>
<organism evidence="3">
    <name type="scientific">Myoviridae sp. cte0t5</name>
    <dbReference type="NCBI Taxonomy" id="2823549"/>
    <lineage>
        <taxon>Viruses</taxon>
        <taxon>Duplodnaviria</taxon>
        <taxon>Heunggongvirae</taxon>
        <taxon>Uroviricota</taxon>
        <taxon>Caudoviricetes</taxon>
    </lineage>
</organism>